<accession>E4X222</accession>
<feature type="chain" id="PRO_5003189907" evidence="1">
    <location>
        <begin position="18"/>
        <end position="138"/>
    </location>
</feature>
<proteinExistence type="predicted"/>
<keyword evidence="1" id="KW-0732">Signal</keyword>
<dbReference type="EMBL" id="FN653021">
    <property type="protein sequence ID" value="CBY23490.1"/>
    <property type="molecule type" value="Genomic_DNA"/>
</dbReference>
<dbReference type="Proteomes" id="UP000001307">
    <property type="component" value="Unassembled WGS sequence"/>
</dbReference>
<protein>
    <submittedName>
        <fullName evidence="2">Uncharacterized protein</fullName>
    </submittedName>
</protein>
<name>E4X222_OIKDI</name>
<organism evidence="2">
    <name type="scientific">Oikopleura dioica</name>
    <name type="common">Tunicate</name>
    <dbReference type="NCBI Taxonomy" id="34765"/>
    <lineage>
        <taxon>Eukaryota</taxon>
        <taxon>Metazoa</taxon>
        <taxon>Chordata</taxon>
        <taxon>Tunicata</taxon>
        <taxon>Appendicularia</taxon>
        <taxon>Copelata</taxon>
        <taxon>Oikopleuridae</taxon>
        <taxon>Oikopleura</taxon>
    </lineage>
</organism>
<evidence type="ECO:0000313" key="2">
    <source>
        <dbReference type="EMBL" id="CBY23490.1"/>
    </source>
</evidence>
<reference evidence="2" key="1">
    <citation type="journal article" date="2010" name="Science">
        <title>Plasticity of animal genome architecture unmasked by rapid evolution of a pelagic tunicate.</title>
        <authorList>
            <person name="Denoeud F."/>
            <person name="Henriet S."/>
            <person name="Mungpakdee S."/>
            <person name="Aury J.M."/>
            <person name="Da Silva C."/>
            <person name="Brinkmann H."/>
            <person name="Mikhaleva J."/>
            <person name="Olsen L.C."/>
            <person name="Jubin C."/>
            <person name="Canestro C."/>
            <person name="Bouquet J.M."/>
            <person name="Danks G."/>
            <person name="Poulain J."/>
            <person name="Campsteijn C."/>
            <person name="Adamski M."/>
            <person name="Cross I."/>
            <person name="Yadetie F."/>
            <person name="Muffato M."/>
            <person name="Louis A."/>
            <person name="Butcher S."/>
            <person name="Tsagkogeorga G."/>
            <person name="Konrad A."/>
            <person name="Singh S."/>
            <person name="Jensen M.F."/>
            <person name="Cong E.H."/>
            <person name="Eikeseth-Otteraa H."/>
            <person name="Noel B."/>
            <person name="Anthouard V."/>
            <person name="Porcel B.M."/>
            <person name="Kachouri-Lafond R."/>
            <person name="Nishino A."/>
            <person name="Ugolini M."/>
            <person name="Chourrout P."/>
            <person name="Nishida H."/>
            <person name="Aasland R."/>
            <person name="Huzurbazar S."/>
            <person name="Westhof E."/>
            <person name="Delsuc F."/>
            <person name="Lehrach H."/>
            <person name="Reinhardt R."/>
            <person name="Weissenbach J."/>
            <person name="Roy S.W."/>
            <person name="Artiguenave F."/>
            <person name="Postlethwait J.H."/>
            <person name="Manak J.R."/>
            <person name="Thompson E.M."/>
            <person name="Jaillon O."/>
            <person name="Du Pasquier L."/>
            <person name="Boudinot P."/>
            <person name="Liberles D.A."/>
            <person name="Volff J.N."/>
            <person name="Philippe H."/>
            <person name="Lenhard B."/>
            <person name="Roest Crollius H."/>
            <person name="Wincker P."/>
            <person name="Chourrout D."/>
        </authorList>
    </citation>
    <scope>NUCLEOTIDE SEQUENCE [LARGE SCALE GENOMIC DNA]</scope>
</reference>
<gene>
    <name evidence="2" type="ORF">GSOID_T00015932001</name>
</gene>
<dbReference type="AlphaFoldDB" id="E4X222"/>
<keyword evidence="3" id="KW-1185">Reference proteome</keyword>
<dbReference type="InParanoid" id="E4X222"/>
<feature type="signal peptide" evidence="1">
    <location>
        <begin position="1"/>
        <end position="17"/>
    </location>
</feature>
<dbReference type="OrthoDB" id="10401199at2759"/>
<evidence type="ECO:0000256" key="1">
    <source>
        <dbReference type="SAM" id="SignalP"/>
    </source>
</evidence>
<evidence type="ECO:0000313" key="3">
    <source>
        <dbReference type="Proteomes" id="UP000001307"/>
    </source>
</evidence>
<sequence>MMIKIIAILALSSGIIASPFSRGNMCDRKKSEILRGIRRKDKETIENFKINEEGEPERICGEGYEYKKDIIFCFDVCALKVGDTCLRSIEAGKDLCADDLECVSDDYDSHLPLTCQSLIAFEGFDYSSLGISSDYYSY</sequence>